<name>A0A8K0GAB3_IGNLU</name>
<protein>
    <submittedName>
        <fullName evidence="2">Uncharacterized protein</fullName>
    </submittedName>
</protein>
<dbReference type="AlphaFoldDB" id="A0A8K0GAB3"/>
<comment type="caution">
    <text evidence="2">The sequence shown here is derived from an EMBL/GenBank/DDBJ whole genome shotgun (WGS) entry which is preliminary data.</text>
</comment>
<keyword evidence="3" id="KW-1185">Reference proteome</keyword>
<proteinExistence type="predicted"/>
<dbReference type="EMBL" id="VTPC01013431">
    <property type="protein sequence ID" value="KAF2892094.1"/>
    <property type="molecule type" value="Genomic_DNA"/>
</dbReference>
<evidence type="ECO:0000313" key="3">
    <source>
        <dbReference type="Proteomes" id="UP000801492"/>
    </source>
</evidence>
<feature type="region of interest" description="Disordered" evidence="1">
    <location>
        <begin position="20"/>
        <end position="55"/>
    </location>
</feature>
<organism evidence="2 3">
    <name type="scientific">Ignelater luminosus</name>
    <name type="common">Cucubano</name>
    <name type="synonym">Pyrophorus luminosus</name>
    <dbReference type="NCBI Taxonomy" id="2038154"/>
    <lineage>
        <taxon>Eukaryota</taxon>
        <taxon>Metazoa</taxon>
        <taxon>Ecdysozoa</taxon>
        <taxon>Arthropoda</taxon>
        <taxon>Hexapoda</taxon>
        <taxon>Insecta</taxon>
        <taxon>Pterygota</taxon>
        <taxon>Neoptera</taxon>
        <taxon>Endopterygota</taxon>
        <taxon>Coleoptera</taxon>
        <taxon>Polyphaga</taxon>
        <taxon>Elateriformia</taxon>
        <taxon>Elateroidea</taxon>
        <taxon>Elateridae</taxon>
        <taxon>Agrypninae</taxon>
        <taxon>Pyrophorini</taxon>
        <taxon>Ignelater</taxon>
    </lineage>
</organism>
<dbReference type="Proteomes" id="UP000801492">
    <property type="component" value="Unassembled WGS sequence"/>
</dbReference>
<gene>
    <name evidence="2" type="ORF">ILUMI_14079</name>
</gene>
<evidence type="ECO:0000256" key="1">
    <source>
        <dbReference type="SAM" id="MobiDB-lite"/>
    </source>
</evidence>
<dbReference type="OrthoDB" id="6783693at2759"/>
<evidence type="ECO:0000313" key="2">
    <source>
        <dbReference type="EMBL" id="KAF2892094.1"/>
    </source>
</evidence>
<reference evidence="2" key="1">
    <citation type="submission" date="2019-08" db="EMBL/GenBank/DDBJ databases">
        <title>The genome of the North American firefly Photinus pyralis.</title>
        <authorList>
            <consortium name="Photinus pyralis genome working group"/>
            <person name="Fallon T.R."/>
            <person name="Sander Lower S.E."/>
            <person name="Weng J.-K."/>
        </authorList>
    </citation>
    <scope>NUCLEOTIDE SEQUENCE</scope>
    <source>
        <strain evidence="2">TRF0915ILg1</strain>
        <tissue evidence="2">Whole body</tissue>
    </source>
</reference>
<feature type="compositionally biased region" description="Basic and acidic residues" evidence="1">
    <location>
        <begin position="38"/>
        <end position="51"/>
    </location>
</feature>
<sequence>MEKEYEEKKIAAINIKKNLNKASKQKKMQDETSDEDEVDKKELCQESRESDVDFDVEDEDHEIKLGDFVLVKFATKKNMKHFMGRVEKILSVNFLKKDKNNKFTFPNEPDINDIMSDDIITKVPAKNRNFNSTVRKTRISSFDVDFLHCSTG</sequence>
<accession>A0A8K0GAB3</accession>